<feature type="transmembrane region" description="Helical" evidence="1">
    <location>
        <begin position="127"/>
        <end position="149"/>
    </location>
</feature>
<gene>
    <name evidence="3" type="ORF">GCM10023200_55990</name>
</gene>
<name>A0ABP9CGY2_9PSEU</name>
<dbReference type="Pfam" id="PF01569">
    <property type="entry name" value="PAP2"/>
    <property type="match status" value="1"/>
</dbReference>
<sequence>MSGPPPLPGVLATLAPVLDTYGYLAVGGLLFLEDFGVPAPGETVLVAAAVYAGAGRLDVGLVAVVAASWAFRELRRAGPEPRRRGRGFFTRHGGKIIVVAPSGQALWSAGVLLLVVVLVGPCRGRRVLVGVALVLALLVGGSLVVLGVHCPSDLLAGWSLALVADGLVLLLAARLAPSRVPVDRSADAD</sequence>
<feature type="transmembrane region" description="Helical" evidence="1">
    <location>
        <begin position="155"/>
        <end position="176"/>
    </location>
</feature>
<keyword evidence="4" id="KW-1185">Reference proteome</keyword>
<feature type="transmembrane region" description="Helical" evidence="1">
    <location>
        <begin position="44"/>
        <end position="71"/>
    </location>
</feature>
<protein>
    <recommendedName>
        <fullName evidence="2">Phosphatidic acid phosphatase type 2/haloperoxidase domain-containing protein</fullName>
    </recommendedName>
</protein>
<feature type="transmembrane region" description="Helical" evidence="1">
    <location>
        <begin position="12"/>
        <end position="32"/>
    </location>
</feature>
<dbReference type="InterPro" id="IPR000326">
    <property type="entry name" value="PAP2/HPO"/>
</dbReference>
<dbReference type="Proteomes" id="UP001500928">
    <property type="component" value="Unassembled WGS sequence"/>
</dbReference>
<feature type="domain" description="Phosphatidic acid phosphatase type 2/haloperoxidase" evidence="2">
    <location>
        <begin position="101"/>
        <end position="170"/>
    </location>
</feature>
<evidence type="ECO:0000313" key="4">
    <source>
        <dbReference type="Proteomes" id="UP001500928"/>
    </source>
</evidence>
<keyword evidence="1" id="KW-0812">Transmembrane</keyword>
<evidence type="ECO:0000259" key="2">
    <source>
        <dbReference type="Pfam" id="PF01569"/>
    </source>
</evidence>
<dbReference type="Gene3D" id="1.20.144.10">
    <property type="entry name" value="Phosphatidic acid phosphatase type 2/haloperoxidase"/>
    <property type="match status" value="1"/>
</dbReference>
<dbReference type="SUPFAM" id="SSF48317">
    <property type="entry name" value="Acid phosphatase/Vanadium-dependent haloperoxidase"/>
    <property type="match status" value="1"/>
</dbReference>
<proteinExistence type="predicted"/>
<accession>A0ABP9CGY2</accession>
<keyword evidence="1" id="KW-1133">Transmembrane helix</keyword>
<evidence type="ECO:0000256" key="1">
    <source>
        <dbReference type="SAM" id="Phobius"/>
    </source>
</evidence>
<dbReference type="InterPro" id="IPR036938">
    <property type="entry name" value="PAP2/HPO_sf"/>
</dbReference>
<keyword evidence="1" id="KW-0472">Membrane</keyword>
<reference evidence="4" key="1">
    <citation type="journal article" date="2019" name="Int. J. Syst. Evol. Microbiol.">
        <title>The Global Catalogue of Microorganisms (GCM) 10K type strain sequencing project: providing services to taxonomists for standard genome sequencing and annotation.</title>
        <authorList>
            <consortium name="The Broad Institute Genomics Platform"/>
            <consortium name="The Broad Institute Genome Sequencing Center for Infectious Disease"/>
            <person name="Wu L."/>
            <person name="Ma J."/>
        </authorList>
    </citation>
    <scope>NUCLEOTIDE SEQUENCE [LARGE SCALE GENOMIC DNA]</scope>
    <source>
        <strain evidence="4">JCM 17979</strain>
    </source>
</reference>
<evidence type="ECO:0000313" key="3">
    <source>
        <dbReference type="EMBL" id="GAA4811007.1"/>
    </source>
</evidence>
<feature type="transmembrane region" description="Helical" evidence="1">
    <location>
        <begin position="96"/>
        <end position="120"/>
    </location>
</feature>
<comment type="caution">
    <text evidence="3">The sequence shown here is derived from an EMBL/GenBank/DDBJ whole genome shotgun (WGS) entry which is preliminary data.</text>
</comment>
<dbReference type="EMBL" id="BAABHO010000073">
    <property type="protein sequence ID" value="GAA4811007.1"/>
    <property type="molecule type" value="Genomic_DNA"/>
</dbReference>
<organism evidence="3 4">
    <name type="scientific">Actinomycetospora chlora</name>
    <dbReference type="NCBI Taxonomy" id="663608"/>
    <lineage>
        <taxon>Bacteria</taxon>
        <taxon>Bacillati</taxon>
        <taxon>Actinomycetota</taxon>
        <taxon>Actinomycetes</taxon>
        <taxon>Pseudonocardiales</taxon>
        <taxon>Pseudonocardiaceae</taxon>
        <taxon>Actinomycetospora</taxon>
    </lineage>
</organism>
<dbReference type="RefSeq" id="WP_345424001.1">
    <property type="nucleotide sequence ID" value="NZ_BAABHO010000073.1"/>
</dbReference>